<protein>
    <recommendedName>
        <fullName evidence="2">Peptidase U49-like protein</fullName>
    </recommendedName>
</protein>
<evidence type="ECO:0008006" key="2">
    <source>
        <dbReference type="Google" id="ProtNLM"/>
    </source>
</evidence>
<dbReference type="InterPro" id="IPR019504">
    <property type="entry name" value="Peptidase_U49_Lit_pept"/>
</dbReference>
<dbReference type="EMBL" id="KY000050">
    <property type="protein sequence ID" value="ASK45242.1"/>
    <property type="molecule type" value="Genomic_DNA"/>
</dbReference>
<accession>A0A2Z2PUH9</accession>
<keyword evidence="1" id="KW-0614">Plasmid</keyword>
<evidence type="ECO:0000313" key="1">
    <source>
        <dbReference type="EMBL" id="ASK45242.1"/>
    </source>
</evidence>
<sequence>MTDAERLTRGFVPSLRESPFRIAPERLHELLAQMGGETWVLEIVDGPANFEAFPTTKEIEGTYAALLSLWAVAASVRVLSVLTQTAAEMNHSQIVIIPGGPGSAAIELKNAASALIRNEEFSWDDAPAEPHSAADPSSPDGLTNNLFLAAASFVVLHECGHLVLGHQAYTALMHQQEREADAWAVSWILDKVPSDAHREFRTLAICVAFIWIGLIDEVRRATSTHPRAAQRLADAFINFGSIPMESPALEISYYALKAFFDPTTNLSQADSAKDGFIDRLIDYTRSQ</sequence>
<dbReference type="Pfam" id="PF10463">
    <property type="entry name" value="Peptidase_U49"/>
    <property type="match status" value="1"/>
</dbReference>
<geneLocation type="plasmid" evidence="1">
    <name>pTi_CFBP4442</name>
</geneLocation>
<dbReference type="AlphaFoldDB" id="A0A2Z2PUH9"/>
<organism evidence="1">
    <name type="scientific">Agrobacterium tumefaciens</name>
    <dbReference type="NCBI Taxonomy" id="358"/>
    <lineage>
        <taxon>Bacteria</taxon>
        <taxon>Pseudomonadati</taxon>
        <taxon>Pseudomonadota</taxon>
        <taxon>Alphaproteobacteria</taxon>
        <taxon>Hyphomicrobiales</taxon>
        <taxon>Rhizobiaceae</taxon>
        <taxon>Rhizobium/Agrobacterium group</taxon>
        <taxon>Agrobacterium</taxon>
        <taxon>Agrobacterium tumefaciens complex</taxon>
    </lineage>
</organism>
<reference evidence="1" key="1">
    <citation type="submission" date="2016-10" db="EMBL/GenBank/DDBJ databases">
        <title>Agrobacterium Ti plasmids: Classification based on T-DNA and Vir regions organization.</title>
        <authorList>
            <person name="Nabi N."/>
            <person name="Vial L."/>
            <person name="Ben Hafsa A."/>
            <person name="Chapulliot D."/>
            <person name="Berard A."/>
            <person name="Chauveau A."/>
            <person name="Le Paslier M.-C."/>
            <person name="Harzallah Skhiri F."/>
            <person name="Brunel D."/>
            <person name="Nesme X."/>
            <person name="Chaouachi M."/>
        </authorList>
    </citation>
    <scope>NUCLEOTIDE SEQUENCE</scope>
    <source>
        <strain evidence="1">CFBP4442</strain>
        <plasmid evidence="1">pTi_CFBP4442</plasmid>
    </source>
</reference>
<proteinExistence type="predicted"/>
<name>A0A2Z2PUH9_AGRTU</name>